<feature type="compositionally biased region" description="Acidic residues" evidence="1">
    <location>
        <begin position="38"/>
        <end position="56"/>
    </location>
</feature>
<accession>A0AAW0QG22</accession>
<evidence type="ECO:0000256" key="2">
    <source>
        <dbReference type="SAM" id="Phobius"/>
    </source>
</evidence>
<sequence length="478" mass="52640">MAHILRGAKPAYTARRPVPTINSYVREQQQRSARALSPEDEDFSDDETRLDDDDNNNSEPGGKTNELGKAQSIGNHLEEPADNHDSQSAVTKDTSEAVDGQGNLKQRRKDFGKRRKLRRRREREVTDPVTHLPVRIYDFQPSDLADVPDSLITLGAKSGRLTGVAGKSKSDEELRQETDEIDRYHAELDTRFPPPDYEAVKKRLVGIYSKSIVVGLSAVVAAAYAVSCAEAALGSRRGFLPFASEAAIGSLGFLAVAYAIYGARQWMANRVDDIWEEELWRAEKTGQRPPETDDNVGARSIADMDPANTRWLNDMLSSLWPLVNPDLFFGVADTLEDVMQASIPGIVRMVSIEDIGQGGHPINILGIKWLPTGAAMNTISKLAGNRGMSPEDFDDDAKKGLEGEEGDFLNLEVAFAYRPQSAVSDEARLQGRSQHAHLVMGFYLPGRIKLPIYAHLKALVGKARLRLTLIPDPLSSAP</sequence>
<gene>
    <name evidence="3" type="ORF">PG999_008326</name>
</gene>
<evidence type="ECO:0000313" key="4">
    <source>
        <dbReference type="Proteomes" id="UP001392437"/>
    </source>
</evidence>
<feature type="region of interest" description="Disordered" evidence="1">
    <location>
        <begin position="1"/>
        <end position="126"/>
    </location>
</feature>
<protein>
    <submittedName>
        <fullName evidence="3">Uncharacterized protein</fullName>
    </submittedName>
</protein>
<feature type="transmembrane region" description="Helical" evidence="2">
    <location>
        <begin position="211"/>
        <end position="233"/>
    </location>
</feature>
<dbReference type="PANTHER" id="PTHR47348">
    <property type="entry name" value="MEIOTICALLY UP-REGULATED GENE 190 PROTEIN"/>
    <property type="match status" value="1"/>
</dbReference>
<feature type="compositionally biased region" description="Polar residues" evidence="1">
    <location>
        <begin position="20"/>
        <end position="32"/>
    </location>
</feature>
<evidence type="ECO:0000256" key="1">
    <source>
        <dbReference type="SAM" id="MobiDB-lite"/>
    </source>
</evidence>
<dbReference type="Pfam" id="PF25669">
    <property type="entry name" value="SMP_MUG190-like"/>
    <property type="match status" value="1"/>
</dbReference>
<dbReference type="PANTHER" id="PTHR47348:SF2">
    <property type="entry name" value="MEIOTICALLY UP-REGULATED 190 PROTEIN"/>
    <property type="match status" value="1"/>
</dbReference>
<organism evidence="3 4">
    <name type="scientific">Apiospora kogelbergensis</name>
    <dbReference type="NCBI Taxonomy" id="1337665"/>
    <lineage>
        <taxon>Eukaryota</taxon>
        <taxon>Fungi</taxon>
        <taxon>Dikarya</taxon>
        <taxon>Ascomycota</taxon>
        <taxon>Pezizomycotina</taxon>
        <taxon>Sordariomycetes</taxon>
        <taxon>Xylariomycetidae</taxon>
        <taxon>Amphisphaeriales</taxon>
        <taxon>Apiosporaceae</taxon>
        <taxon>Apiospora</taxon>
    </lineage>
</organism>
<dbReference type="EMBL" id="JAQQWP010000008">
    <property type="protein sequence ID" value="KAK8104967.1"/>
    <property type="molecule type" value="Genomic_DNA"/>
</dbReference>
<keyword evidence="2" id="KW-0472">Membrane</keyword>
<name>A0AAW0QG22_9PEZI</name>
<keyword evidence="2" id="KW-1133">Transmembrane helix</keyword>
<dbReference type="AlphaFoldDB" id="A0AAW0QG22"/>
<feature type="transmembrane region" description="Helical" evidence="2">
    <location>
        <begin position="239"/>
        <end position="261"/>
    </location>
</feature>
<feature type="compositionally biased region" description="Basic residues" evidence="1">
    <location>
        <begin position="105"/>
        <end position="121"/>
    </location>
</feature>
<keyword evidence="4" id="KW-1185">Reference proteome</keyword>
<evidence type="ECO:0000313" key="3">
    <source>
        <dbReference type="EMBL" id="KAK8104967.1"/>
    </source>
</evidence>
<dbReference type="Proteomes" id="UP001392437">
    <property type="component" value="Unassembled WGS sequence"/>
</dbReference>
<comment type="caution">
    <text evidence="3">The sequence shown here is derived from an EMBL/GenBank/DDBJ whole genome shotgun (WGS) entry which is preliminary data.</text>
</comment>
<feature type="compositionally biased region" description="Basic and acidic residues" evidence="1">
    <location>
        <begin position="76"/>
        <end position="85"/>
    </location>
</feature>
<proteinExistence type="predicted"/>
<reference evidence="3 4" key="1">
    <citation type="submission" date="2023-01" db="EMBL/GenBank/DDBJ databases">
        <title>Analysis of 21 Apiospora genomes using comparative genomics revels a genus with tremendous synthesis potential of carbohydrate active enzymes and secondary metabolites.</title>
        <authorList>
            <person name="Sorensen T."/>
        </authorList>
    </citation>
    <scope>NUCLEOTIDE SEQUENCE [LARGE SCALE GENOMIC DNA]</scope>
    <source>
        <strain evidence="3 4">CBS 117206</strain>
    </source>
</reference>
<keyword evidence="2" id="KW-0812">Transmembrane</keyword>